<keyword evidence="8" id="KW-1185">Reference proteome</keyword>
<keyword evidence="1" id="KW-1133">Transmembrane helix</keyword>
<feature type="transmembrane region" description="Helical" evidence="1">
    <location>
        <begin position="511"/>
        <end position="536"/>
    </location>
</feature>
<reference evidence="3 8" key="2">
    <citation type="submission" date="2016-04" db="EMBL/GenBank/DDBJ databases">
        <title>Complete genome sequence of Thermococcus thioreducens type strain OGL-20P.</title>
        <authorList>
            <person name="Oger P.M."/>
        </authorList>
    </citation>
    <scope>NUCLEOTIDE SEQUENCE [LARGE SCALE GENOMIC DNA]</scope>
    <source>
        <strain evidence="3 8">OGL-20P</strain>
    </source>
</reference>
<evidence type="ECO:0000313" key="6">
    <source>
        <dbReference type="Proteomes" id="UP000051862"/>
    </source>
</evidence>
<dbReference type="InterPro" id="IPR013099">
    <property type="entry name" value="K_chnl_dom"/>
</dbReference>
<name>A0A0Q2MT16_9EURY</name>
<dbReference type="Proteomes" id="UP000051862">
    <property type="component" value="Unassembled WGS sequence"/>
</dbReference>
<dbReference type="EMBL" id="FOIW01000003">
    <property type="protein sequence ID" value="SEW20290.1"/>
    <property type="molecule type" value="Genomic_DNA"/>
</dbReference>
<dbReference type="EMBL" id="CP015105">
    <property type="protein sequence ID" value="ASJ13160.1"/>
    <property type="molecule type" value="Genomic_DNA"/>
</dbReference>
<dbReference type="Proteomes" id="UP000182125">
    <property type="component" value="Unassembled WGS sequence"/>
</dbReference>
<dbReference type="PATRIC" id="fig|277988.4.peg.727"/>
<reference evidence="4 6" key="1">
    <citation type="submission" date="2015-08" db="EMBL/GenBank/DDBJ databases">
        <title>Thermococcus thioreducens DSM 14981 genome sequencing.</title>
        <authorList>
            <person name="Hong S.-J."/>
            <person name="Kim M.-C."/>
            <person name="Shin J.-H."/>
        </authorList>
    </citation>
    <scope>NUCLEOTIDE SEQUENCE [LARGE SCALE GENOMIC DNA]</scope>
    <source>
        <strain evidence="4 6">DSM 14981</strain>
    </source>
</reference>
<evidence type="ECO:0000313" key="3">
    <source>
        <dbReference type="EMBL" id="ASJ13160.1"/>
    </source>
</evidence>
<protein>
    <submittedName>
        <fullName evidence="5">Uncharacterized protein YjbI, contains pentapeptide repeats</fullName>
    </submittedName>
</protein>
<dbReference type="RefSeq" id="WP_055428934.1">
    <property type="nucleotide sequence ID" value="NZ_CP015105.1"/>
</dbReference>
<dbReference type="SUPFAM" id="SSF81324">
    <property type="entry name" value="Voltage-gated potassium channels"/>
    <property type="match status" value="1"/>
</dbReference>
<evidence type="ECO:0000256" key="1">
    <source>
        <dbReference type="SAM" id="Phobius"/>
    </source>
</evidence>
<dbReference type="Gene3D" id="2.160.20.80">
    <property type="entry name" value="E3 ubiquitin-protein ligase SopA"/>
    <property type="match status" value="1"/>
</dbReference>
<organism evidence="4 6">
    <name type="scientific">Thermococcus thioreducens</name>
    <dbReference type="NCBI Taxonomy" id="277988"/>
    <lineage>
        <taxon>Archaea</taxon>
        <taxon>Methanobacteriati</taxon>
        <taxon>Methanobacteriota</taxon>
        <taxon>Thermococci</taxon>
        <taxon>Thermococcales</taxon>
        <taxon>Thermococcaceae</taxon>
        <taxon>Thermococcus</taxon>
    </lineage>
</organism>
<feature type="transmembrane region" description="Helical" evidence="1">
    <location>
        <begin position="463"/>
        <end position="480"/>
    </location>
</feature>
<dbReference type="Gene3D" id="1.10.287.70">
    <property type="match status" value="1"/>
</dbReference>
<dbReference type="STRING" id="277988.SAMN05216170_2058"/>
<keyword evidence="1" id="KW-0472">Membrane</keyword>
<dbReference type="AlphaFoldDB" id="A0A0Q2MT16"/>
<dbReference type="KEGG" id="ttd:A3L14_09795"/>
<evidence type="ECO:0000259" key="2">
    <source>
        <dbReference type="Pfam" id="PF07885"/>
    </source>
</evidence>
<dbReference type="EMBL" id="LIXN01000005">
    <property type="protein sequence ID" value="KQH82879.1"/>
    <property type="molecule type" value="Genomic_DNA"/>
</dbReference>
<evidence type="ECO:0000313" key="7">
    <source>
        <dbReference type="Proteomes" id="UP000182125"/>
    </source>
</evidence>
<reference evidence="5 7" key="3">
    <citation type="submission" date="2016-10" db="EMBL/GenBank/DDBJ databases">
        <authorList>
            <person name="de Groot N.N."/>
        </authorList>
    </citation>
    <scope>NUCLEOTIDE SEQUENCE [LARGE SCALE GENOMIC DNA]</scope>
    <source>
        <strain evidence="5 7">OGL-20</strain>
    </source>
</reference>
<evidence type="ECO:0000313" key="5">
    <source>
        <dbReference type="EMBL" id="SEW20290.1"/>
    </source>
</evidence>
<dbReference type="Pfam" id="PF07885">
    <property type="entry name" value="Ion_trans_2"/>
    <property type="match status" value="1"/>
</dbReference>
<accession>A0A0Q2MT16</accession>
<dbReference type="Proteomes" id="UP000250136">
    <property type="component" value="Chromosome"/>
</dbReference>
<dbReference type="InterPro" id="IPR001646">
    <property type="entry name" value="5peptide_repeat"/>
</dbReference>
<feature type="transmembrane region" description="Helical" evidence="1">
    <location>
        <begin position="487"/>
        <end position="505"/>
    </location>
</feature>
<evidence type="ECO:0000313" key="4">
    <source>
        <dbReference type="EMBL" id="KQH82879.1"/>
    </source>
</evidence>
<dbReference type="Pfam" id="PF13576">
    <property type="entry name" value="Pentapeptide_3"/>
    <property type="match status" value="3"/>
</dbReference>
<gene>
    <name evidence="3" type="ORF">A3L14_09795</name>
    <name evidence="4" type="ORF">AMR53_03415</name>
    <name evidence="5" type="ORF">SAMN05216170_2058</name>
</gene>
<proteinExistence type="predicted"/>
<dbReference type="OrthoDB" id="199127at2157"/>
<sequence length="541" mass="62401">MCRMAHFGNCDPETADQEYCVFHKPNKSEEEAVEFYRKFLERFKPRVEEVEVDGEKIKRLVFEDPVDAKGFVFPPLISFEDVIFKKSVSFEKAKFEGSVSFSGTIFEKDAEFIDCIFNGLGSSSFSECVFCKRVDFSGSQFRGEVDFRYTEFKEESVFWGTTFEENVDFREAIFHSSVSFVNVSFMKEANFRDTSFGKSRDSHTNFWKSIFESPAIFWNAKFHSKLDFWSVKFKGVVSFAEATFYSEATFREVEFHNSVTFHSAIFENSLIFDSSTFNSSETFFWGTKFMGDVRFDFVAFNRGCSFKVRPDFVISKGDQKELKTEFYGGLKFSNVDIRMGIEIDLPSEWFKLPEAEIEARRVQRLSYEKEGKRDEADRMFVLERRAYRKVLKNRAKEKYSNSKTPYQKFEAILFLIYVYISTAIEAILADWISLYGTSWGRIILSSFWVITVNAILYQALSHFSHVVILGIPIGTIYTNGASEGIPGLLNALYYSLVTFTTLGYGDMHPTGWLKALSAIEALTGAVFMALIVAVIARKWMR</sequence>
<dbReference type="GeneID" id="33334719"/>
<feature type="domain" description="Potassium channel" evidence="2">
    <location>
        <begin position="474"/>
        <end position="538"/>
    </location>
</feature>
<feature type="transmembrane region" description="Helical" evidence="1">
    <location>
        <begin position="411"/>
        <end position="432"/>
    </location>
</feature>
<evidence type="ECO:0000313" key="8">
    <source>
        <dbReference type="Proteomes" id="UP000250136"/>
    </source>
</evidence>
<keyword evidence="1" id="KW-0812">Transmembrane</keyword>